<accession>A0AA92LBK8</accession>
<evidence type="ECO:0000313" key="2">
    <source>
        <dbReference type="Proteomes" id="UP000596035"/>
    </source>
</evidence>
<dbReference type="Pfam" id="PF12675">
    <property type="entry name" value="DUF3795"/>
    <property type="match status" value="1"/>
</dbReference>
<evidence type="ECO:0000313" key="1">
    <source>
        <dbReference type="EMBL" id="QQR31963.1"/>
    </source>
</evidence>
<name>A0AA92LBK8_9FIRM</name>
<protein>
    <submittedName>
        <fullName evidence="1">DUF3795 domain-containing protein</fullName>
    </submittedName>
</protein>
<dbReference type="Proteomes" id="UP000596035">
    <property type="component" value="Chromosome"/>
</dbReference>
<gene>
    <name evidence="1" type="ORF">I5Q82_01880</name>
</gene>
<proteinExistence type="predicted"/>
<dbReference type="AlphaFoldDB" id="A0AA92LBK8"/>
<sequence length="151" mass="16261">MNCGGCIATGGKPFHGSCNLADCAISRGRKFCGECEDFACELLKSYSNDPEHGDTPPGARIENCSKVKAALVKVAREGVDPMGVCGNDCDDCPYTQWCGGCRSQYPHCSFGTLYEDKRCPNVTCAGGRGVYACKDCPEREACERGFFGRDK</sequence>
<dbReference type="EMBL" id="CP065321">
    <property type="protein sequence ID" value="QQR31963.1"/>
    <property type="molecule type" value="Genomic_DNA"/>
</dbReference>
<organism evidence="1 2">
    <name type="scientific">Acutalibacter muris</name>
    <dbReference type="NCBI Taxonomy" id="1796620"/>
    <lineage>
        <taxon>Bacteria</taxon>
        <taxon>Bacillati</taxon>
        <taxon>Bacillota</taxon>
        <taxon>Clostridia</taxon>
        <taxon>Eubacteriales</taxon>
        <taxon>Acutalibacteraceae</taxon>
        <taxon>Acutalibacter</taxon>
    </lineage>
</organism>
<reference evidence="1 2" key="1">
    <citation type="submission" date="2020-11" db="EMBL/GenBank/DDBJ databases">
        <title>Closed and high quality bacterial genomes of the OMM12 community.</title>
        <authorList>
            <person name="Marbouty M."/>
            <person name="Lamy-Besnier Q."/>
            <person name="Debarbieux L."/>
            <person name="Koszul R."/>
        </authorList>
    </citation>
    <scope>NUCLEOTIDE SEQUENCE [LARGE SCALE GENOMIC DNA]</scope>
    <source>
        <strain evidence="1 2">KB18</strain>
    </source>
</reference>
<dbReference type="InterPro" id="IPR024227">
    <property type="entry name" value="DUF3795"/>
</dbReference>